<dbReference type="OrthoDB" id="2998253at2759"/>
<evidence type="ECO:0000313" key="3">
    <source>
        <dbReference type="Proteomes" id="UP000030653"/>
    </source>
</evidence>
<dbReference type="Gene3D" id="1.20.1280.50">
    <property type="match status" value="1"/>
</dbReference>
<feature type="domain" description="F-box" evidence="1">
    <location>
        <begin position="92"/>
        <end position="143"/>
    </location>
</feature>
<name>M5FZ21_DACPD</name>
<keyword evidence="3" id="KW-1185">Reference proteome</keyword>
<dbReference type="EMBL" id="JH795881">
    <property type="protein sequence ID" value="EJT96727.1"/>
    <property type="molecule type" value="Genomic_DNA"/>
</dbReference>
<protein>
    <recommendedName>
        <fullName evidence="1">F-box domain-containing protein</fullName>
    </recommendedName>
</protein>
<accession>M5FZ21</accession>
<dbReference type="Pfam" id="PF12937">
    <property type="entry name" value="F-box-like"/>
    <property type="match status" value="1"/>
</dbReference>
<dbReference type="STRING" id="1858805.M5FZ21"/>
<evidence type="ECO:0000259" key="1">
    <source>
        <dbReference type="Pfam" id="PF12937"/>
    </source>
</evidence>
<organism evidence="2 3">
    <name type="scientific">Dacryopinax primogenitus (strain DJM 731)</name>
    <name type="common">Brown rot fungus</name>
    <dbReference type="NCBI Taxonomy" id="1858805"/>
    <lineage>
        <taxon>Eukaryota</taxon>
        <taxon>Fungi</taxon>
        <taxon>Dikarya</taxon>
        <taxon>Basidiomycota</taxon>
        <taxon>Agaricomycotina</taxon>
        <taxon>Dacrymycetes</taxon>
        <taxon>Dacrymycetales</taxon>
        <taxon>Dacrymycetaceae</taxon>
        <taxon>Dacryopinax</taxon>
    </lineage>
</organism>
<dbReference type="Proteomes" id="UP000030653">
    <property type="component" value="Unassembled WGS sequence"/>
</dbReference>
<dbReference type="InterPro" id="IPR032675">
    <property type="entry name" value="LRR_dom_sf"/>
</dbReference>
<sequence>MSALLEVDPNRVEQGSVPEDLDRKLFGKQWNDSCPGDELALMEDIANQKLKINALWEDVDKKKRDISAVWSLVEERRQQLFALRARRAPVTRLPDDVLMMIFEVGAVEIGSREYSGSIQLLCPQVCRRWRAVACHSPYLWSRFQICHLRSLELAEHQAALHAPYRFGILVFFGCTVTLKRGTLLKRFSKFVAKFPDQISYWNTEIELTLDTFTVPARFFCFPSLSRLTLVIQEGSVQDVGQLLIGCPNLRYLAMTGGYFNRPSPIRAELKSLENLTMTDCGLDLLSQTVQLPLPSLRRLAVNRSYCVRELLPQLPNLVELSLSGSHTVQEAILCLQELPVKAAVMLPMLHTLSVEWLWEYRTDVARSKLLDFMIQRQSSPSPLQLLRMCPKLNEEDALIPAHTRFLQPSNISPIFQGAQVDVFFVRGITAGFSTGMEERIQRIMKMMMKVTKPIIA</sequence>
<reference evidence="2 3" key="1">
    <citation type="journal article" date="2012" name="Science">
        <title>The Paleozoic origin of enzymatic lignin decomposition reconstructed from 31 fungal genomes.</title>
        <authorList>
            <person name="Floudas D."/>
            <person name="Binder M."/>
            <person name="Riley R."/>
            <person name="Barry K."/>
            <person name="Blanchette R.A."/>
            <person name="Henrissat B."/>
            <person name="Martinez A.T."/>
            <person name="Otillar R."/>
            <person name="Spatafora J.W."/>
            <person name="Yadav J.S."/>
            <person name="Aerts A."/>
            <person name="Benoit I."/>
            <person name="Boyd A."/>
            <person name="Carlson A."/>
            <person name="Copeland A."/>
            <person name="Coutinho P.M."/>
            <person name="de Vries R.P."/>
            <person name="Ferreira P."/>
            <person name="Findley K."/>
            <person name="Foster B."/>
            <person name="Gaskell J."/>
            <person name="Glotzer D."/>
            <person name="Gorecki P."/>
            <person name="Heitman J."/>
            <person name="Hesse C."/>
            <person name="Hori C."/>
            <person name="Igarashi K."/>
            <person name="Jurgens J.A."/>
            <person name="Kallen N."/>
            <person name="Kersten P."/>
            <person name="Kohler A."/>
            <person name="Kuees U."/>
            <person name="Kumar T.K.A."/>
            <person name="Kuo A."/>
            <person name="LaButti K."/>
            <person name="Larrondo L.F."/>
            <person name="Lindquist E."/>
            <person name="Ling A."/>
            <person name="Lombard V."/>
            <person name="Lucas S."/>
            <person name="Lundell T."/>
            <person name="Martin R."/>
            <person name="McLaughlin D.J."/>
            <person name="Morgenstern I."/>
            <person name="Morin E."/>
            <person name="Murat C."/>
            <person name="Nagy L.G."/>
            <person name="Nolan M."/>
            <person name="Ohm R.A."/>
            <person name="Patyshakuliyeva A."/>
            <person name="Rokas A."/>
            <person name="Ruiz-Duenas F.J."/>
            <person name="Sabat G."/>
            <person name="Salamov A."/>
            <person name="Samejima M."/>
            <person name="Schmutz J."/>
            <person name="Slot J.C."/>
            <person name="St John F."/>
            <person name="Stenlid J."/>
            <person name="Sun H."/>
            <person name="Sun S."/>
            <person name="Syed K."/>
            <person name="Tsang A."/>
            <person name="Wiebenga A."/>
            <person name="Young D."/>
            <person name="Pisabarro A."/>
            <person name="Eastwood D.C."/>
            <person name="Martin F."/>
            <person name="Cullen D."/>
            <person name="Grigoriev I.V."/>
            <person name="Hibbett D.S."/>
        </authorList>
    </citation>
    <scope>NUCLEOTIDE SEQUENCE [LARGE SCALE GENOMIC DNA]</scope>
    <source>
        <strain evidence="2 3">DJM-731 SS1</strain>
    </source>
</reference>
<dbReference type="AlphaFoldDB" id="M5FZ21"/>
<dbReference type="InterPro" id="IPR001810">
    <property type="entry name" value="F-box_dom"/>
</dbReference>
<dbReference type="Gene3D" id="3.80.10.10">
    <property type="entry name" value="Ribonuclease Inhibitor"/>
    <property type="match status" value="1"/>
</dbReference>
<dbReference type="GeneID" id="63685963"/>
<proteinExistence type="predicted"/>
<dbReference type="RefSeq" id="XP_040623625.1">
    <property type="nucleotide sequence ID" value="XM_040770901.1"/>
</dbReference>
<gene>
    <name evidence="2" type="ORF">DACRYDRAFT_119939</name>
</gene>
<dbReference type="SUPFAM" id="SSF52047">
    <property type="entry name" value="RNI-like"/>
    <property type="match status" value="1"/>
</dbReference>
<evidence type="ECO:0000313" key="2">
    <source>
        <dbReference type="EMBL" id="EJT96727.1"/>
    </source>
</evidence>
<dbReference type="HOGENOM" id="CLU_599944_0_0_1"/>